<name>A0A2M8P1M5_9CHLR</name>
<proteinExistence type="predicted"/>
<keyword evidence="2" id="KW-0732">Signal</keyword>
<gene>
    <name evidence="3" type="ORF">CUN51_03755</name>
</gene>
<feature type="signal peptide" evidence="2">
    <location>
        <begin position="1"/>
        <end position="19"/>
    </location>
</feature>
<evidence type="ECO:0000313" key="3">
    <source>
        <dbReference type="EMBL" id="PJF31454.1"/>
    </source>
</evidence>
<protein>
    <submittedName>
        <fullName evidence="3">Uncharacterized protein</fullName>
    </submittedName>
</protein>
<evidence type="ECO:0000256" key="2">
    <source>
        <dbReference type="SAM" id="SignalP"/>
    </source>
</evidence>
<sequence length="150" mass="16859">MSAAFAALVAALSVVFALAVNTTTTPPIETYLNVLLEFVRGDSLRRLSPEEVLSVLFYVSTLYLIVFSVAWWLFRLLAVFLVAFGLPNEEALRLNREVRRGRGAHIDLARRQARFTAAYLLRAQELAAARQERASRRADSSEPTLEDFNL</sequence>
<evidence type="ECO:0000313" key="4">
    <source>
        <dbReference type="Proteomes" id="UP000228921"/>
    </source>
</evidence>
<feature type="chain" id="PRO_5014831699" evidence="2">
    <location>
        <begin position="20"/>
        <end position="150"/>
    </location>
</feature>
<keyword evidence="1" id="KW-0472">Membrane</keyword>
<keyword evidence="1" id="KW-1133">Transmembrane helix</keyword>
<feature type="transmembrane region" description="Helical" evidence="1">
    <location>
        <begin position="55"/>
        <end position="86"/>
    </location>
</feature>
<reference evidence="3 4" key="1">
    <citation type="submission" date="2017-11" db="EMBL/GenBank/DDBJ databases">
        <title>Evolution of Phototrophy in the Chloroflexi Phylum Driven by Horizontal Gene Transfer.</title>
        <authorList>
            <person name="Ward L.M."/>
            <person name="Hemp J."/>
            <person name="Shih P.M."/>
            <person name="Mcglynn S.E."/>
            <person name="Fischer W."/>
        </authorList>
    </citation>
    <scope>NUCLEOTIDE SEQUENCE [LARGE SCALE GENOMIC DNA]</scope>
    <source>
        <strain evidence="3">CP2_2F</strain>
    </source>
</reference>
<organism evidence="3 4">
    <name type="scientific">Candidatus Thermofonsia Clade 1 bacterium</name>
    <dbReference type="NCBI Taxonomy" id="2364210"/>
    <lineage>
        <taxon>Bacteria</taxon>
        <taxon>Bacillati</taxon>
        <taxon>Chloroflexota</taxon>
        <taxon>Candidatus Thermofontia</taxon>
        <taxon>Candidatus Thermofonsia Clade 1</taxon>
    </lineage>
</organism>
<dbReference type="AlphaFoldDB" id="A0A2M8P1M5"/>
<evidence type="ECO:0000256" key="1">
    <source>
        <dbReference type="SAM" id="Phobius"/>
    </source>
</evidence>
<comment type="caution">
    <text evidence="3">The sequence shown here is derived from an EMBL/GenBank/DDBJ whole genome shotgun (WGS) entry which is preliminary data.</text>
</comment>
<dbReference type="EMBL" id="PGTK01000003">
    <property type="protein sequence ID" value="PJF31454.1"/>
    <property type="molecule type" value="Genomic_DNA"/>
</dbReference>
<accession>A0A2M8P1M5</accession>
<dbReference type="Proteomes" id="UP000228921">
    <property type="component" value="Unassembled WGS sequence"/>
</dbReference>
<keyword evidence="1" id="KW-0812">Transmembrane</keyword>